<dbReference type="KEGG" id="pif:PITG_08154"/>
<dbReference type="InParanoid" id="D0N9K7"/>
<dbReference type="GeneID" id="9464244"/>
<keyword evidence="3" id="KW-1185">Reference proteome</keyword>
<evidence type="ECO:0000256" key="1">
    <source>
        <dbReference type="SAM" id="MobiDB-lite"/>
    </source>
</evidence>
<dbReference type="Proteomes" id="UP000006643">
    <property type="component" value="Unassembled WGS sequence"/>
</dbReference>
<evidence type="ECO:0000313" key="3">
    <source>
        <dbReference type="Proteomes" id="UP000006643"/>
    </source>
</evidence>
<accession>D0N9K7</accession>
<dbReference type="AlphaFoldDB" id="D0N9K7"/>
<reference evidence="3" key="1">
    <citation type="journal article" date="2009" name="Nature">
        <title>Genome sequence and analysis of the Irish potato famine pathogen Phytophthora infestans.</title>
        <authorList>
            <consortium name="The Broad Institute Genome Sequencing Platform"/>
            <person name="Haas B.J."/>
            <person name="Kamoun S."/>
            <person name="Zody M.C."/>
            <person name="Jiang R.H."/>
            <person name="Handsaker R.E."/>
            <person name="Cano L.M."/>
            <person name="Grabherr M."/>
            <person name="Kodira C.D."/>
            <person name="Raffaele S."/>
            <person name="Torto-Alalibo T."/>
            <person name="Bozkurt T.O."/>
            <person name="Ah-Fong A.M."/>
            <person name="Alvarado L."/>
            <person name="Anderson V.L."/>
            <person name="Armstrong M.R."/>
            <person name="Avrova A."/>
            <person name="Baxter L."/>
            <person name="Beynon J."/>
            <person name="Boevink P.C."/>
            <person name="Bollmann S.R."/>
            <person name="Bos J.I."/>
            <person name="Bulone V."/>
            <person name="Cai G."/>
            <person name="Cakir C."/>
            <person name="Carrington J.C."/>
            <person name="Chawner M."/>
            <person name="Conti L."/>
            <person name="Costanzo S."/>
            <person name="Ewan R."/>
            <person name="Fahlgren N."/>
            <person name="Fischbach M.A."/>
            <person name="Fugelstad J."/>
            <person name="Gilroy E.M."/>
            <person name="Gnerre S."/>
            <person name="Green P.J."/>
            <person name="Grenville-Briggs L.J."/>
            <person name="Griffith J."/>
            <person name="Grunwald N.J."/>
            <person name="Horn K."/>
            <person name="Horner N.R."/>
            <person name="Hu C.H."/>
            <person name="Huitema E."/>
            <person name="Jeong D.H."/>
            <person name="Jones A.M."/>
            <person name="Jones J.D."/>
            <person name="Jones R.W."/>
            <person name="Karlsson E.K."/>
            <person name="Kunjeti S.G."/>
            <person name="Lamour K."/>
            <person name="Liu Z."/>
            <person name="Ma L."/>
            <person name="Maclean D."/>
            <person name="Chibucos M.C."/>
            <person name="McDonald H."/>
            <person name="McWalters J."/>
            <person name="Meijer H.J."/>
            <person name="Morgan W."/>
            <person name="Morris P.F."/>
            <person name="Munro C.A."/>
            <person name="O'Neill K."/>
            <person name="Ospina-Giraldo M."/>
            <person name="Pinzon A."/>
            <person name="Pritchard L."/>
            <person name="Ramsahoye B."/>
            <person name="Ren Q."/>
            <person name="Restrepo S."/>
            <person name="Roy S."/>
            <person name="Sadanandom A."/>
            <person name="Savidor A."/>
            <person name="Schornack S."/>
            <person name="Schwartz D.C."/>
            <person name="Schumann U.D."/>
            <person name="Schwessinger B."/>
            <person name="Seyer L."/>
            <person name="Sharpe T."/>
            <person name="Silvar C."/>
            <person name="Song J."/>
            <person name="Studholme D.J."/>
            <person name="Sykes S."/>
            <person name="Thines M."/>
            <person name="van de Vondervoort P.J."/>
            <person name="Phuntumart V."/>
            <person name="Wawra S."/>
            <person name="Weide R."/>
            <person name="Win J."/>
            <person name="Young C."/>
            <person name="Zhou S."/>
            <person name="Fry W."/>
            <person name="Meyers B.C."/>
            <person name="van West P."/>
            <person name="Ristaino J."/>
            <person name="Govers F."/>
            <person name="Birch P.R."/>
            <person name="Whisson S.C."/>
            <person name="Judelson H.S."/>
            <person name="Nusbaum C."/>
        </authorList>
    </citation>
    <scope>NUCLEOTIDE SEQUENCE [LARGE SCALE GENOMIC DNA]</scope>
    <source>
        <strain evidence="3">T30-4</strain>
    </source>
</reference>
<proteinExistence type="predicted"/>
<dbReference type="eggNOG" id="ENOG502RH1S">
    <property type="taxonomic scope" value="Eukaryota"/>
</dbReference>
<name>D0N9K7_PHYIT</name>
<sequence>MKSNGRSLSRRQARLPEQRLLLSRRPRRQELESEMKDQWRVKEQSANRVDCWWNSDGDDGVTRPDNTCLNKYYDHCETSDAAALRPEVTSNGSSRRSTTNAFTTTESWKTLVLKKACNRALVRRSLLLKSSSCNPARNTDSSFVGRRRRRQLTGPAVNVSGGGSRDRRSHCTVHSAPTAAVGATDTGFDVYVTAPVPPKRGCAVSCGPVRGRVEQ</sequence>
<dbReference type="HOGENOM" id="CLU_1285511_0_0_1"/>
<organism evidence="2 3">
    <name type="scientific">Phytophthora infestans (strain T30-4)</name>
    <name type="common">Potato late blight agent</name>
    <dbReference type="NCBI Taxonomy" id="403677"/>
    <lineage>
        <taxon>Eukaryota</taxon>
        <taxon>Sar</taxon>
        <taxon>Stramenopiles</taxon>
        <taxon>Oomycota</taxon>
        <taxon>Peronosporomycetes</taxon>
        <taxon>Peronosporales</taxon>
        <taxon>Peronosporaceae</taxon>
        <taxon>Phytophthora</taxon>
    </lineage>
</organism>
<dbReference type="EMBL" id="DS028129">
    <property type="protein sequence ID" value="EEY54495.1"/>
    <property type="molecule type" value="Genomic_DNA"/>
</dbReference>
<dbReference type="RefSeq" id="XP_002904317.1">
    <property type="nucleotide sequence ID" value="XM_002904271.1"/>
</dbReference>
<protein>
    <submittedName>
        <fullName evidence="2">Uncharacterized protein</fullName>
    </submittedName>
</protein>
<feature type="region of interest" description="Disordered" evidence="1">
    <location>
        <begin position="138"/>
        <end position="170"/>
    </location>
</feature>
<gene>
    <name evidence="2" type="ORF">PITG_08154</name>
</gene>
<evidence type="ECO:0000313" key="2">
    <source>
        <dbReference type="EMBL" id="EEY54495.1"/>
    </source>
</evidence>
<dbReference type="VEuPathDB" id="FungiDB:PITG_08154"/>